<evidence type="ECO:0000256" key="2">
    <source>
        <dbReference type="ARBA" id="ARBA00022980"/>
    </source>
</evidence>
<protein>
    <recommendedName>
        <fullName evidence="6">40S ribosomal protein S6</fullName>
    </recommendedName>
</protein>
<comment type="similarity">
    <text evidence="1">Belongs to the eukaryotic ribosomal protein eS6 family.</text>
</comment>
<dbReference type="EMBL" id="CAXAMN010011113">
    <property type="protein sequence ID" value="CAK9034326.1"/>
    <property type="molecule type" value="Genomic_DNA"/>
</dbReference>
<evidence type="ECO:0000256" key="1">
    <source>
        <dbReference type="ARBA" id="ARBA00009312"/>
    </source>
</evidence>
<name>A0ABP0L6A5_9DINO</name>
<evidence type="ECO:0008006" key="6">
    <source>
        <dbReference type="Google" id="ProtNLM"/>
    </source>
</evidence>
<keyword evidence="2" id="KW-0689">Ribosomal protein</keyword>
<organism evidence="4 5">
    <name type="scientific">Durusdinium trenchii</name>
    <dbReference type="NCBI Taxonomy" id="1381693"/>
    <lineage>
        <taxon>Eukaryota</taxon>
        <taxon>Sar</taxon>
        <taxon>Alveolata</taxon>
        <taxon>Dinophyceae</taxon>
        <taxon>Suessiales</taxon>
        <taxon>Symbiodiniaceae</taxon>
        <taxon>Durusdinium</taxon>
    </lineage>
</organism>
<dbReference type="InterPro" id="IPR001377">
    <property type="entry name" value="Ribosomal_eS6"/>
</dbReference>
<keyword evidence="3" id="KW-0687">Ribonucleoprotein</keyword>
<gene>
    <name evidence="4" type="ORF">CCMP2556_LOCUS19449</name>
</gene>
<reference evidence="4 5" key="1">
    <citation type="submission" date="2024-02" db="EMBL/GenBank/DDBJ databases">
        <authorList>
            <person name="Chen Y."/>
            <person name="Shah S."/>
            <person name="Dougan E. K."/>
            <person name="Thang M."/>
            <person name="Chan C."/>
        </authorList>
    </citation>
    <scope>NUCLEOTIDE SEQUENCE [LARGE SCALE GENOMIC DNA]</scope>
</reference>
<comment type="caution">
    <text evidence="4">The sequence shown here is derived from an EMBL/GenBank/DDBJ whole genome shotgun (WGS) entry which is preliminary data.</text>
</comment>
<dbReference type="PANTHER" id="PTHR11502">
    <property type="entry name" value="40S RIBOSOMAL PROTEIN S6"/>
    <property type="match status" value="1"/>
</dbReference>
<dbReference type="Proteomes" id="UP001642484">
    <property type="component" value="Unassembled WGS sequence"/>
</dbReference>
<accession>A0ABP0L6A5</accession>
<keyword evidence="5" id="KW-1185">Reference proteome</keyword>
<evidence type="ECO:0000256" key="3">
    <source>
        <dbReference type="ARBA" id="ARBA00023274"/>
    </source>
</evidence>
<evidence type="ECO:0000313" key="5">
    <source>
        <dbReference type="Proteomes" id="UP001642484"/>
    </source>
</evidence>
<proteinExistence type="inferred from homology"/>
<evidence type="ECO:0000313" key="4">
    <source>
        <dbReference type="EMBL" id="CAK9034326.1"/>
    </source>
</evidence>
<sequence>MPQTRFSFSSVHCATPEFHLGQTLCCQNCTKGLQDPQTFRLGEEGPAIDDVRQFVVRREVKEGKKSKAPKIQRLITPQLLQRKRYFKALTRKRMEAGKEAKAAYQKRLSEYHHEQKEKRAAELQKKKAPCWADTADTTHFSSRMWQKRQKTCYSYVMLRVELNGFSFPRDIFP</sequence>
<dbReference type="Gene3D" id="1.20.5.2650">
    <property type="match status" value="1"/>
</dbReference>